<feature type="compositionally biased region" description="Low complexity" evidence="2">
    <location>
        <begin position="431"/>
        <end position="445"/>
    </location>
</feature>
<dbReference type="SMART" id="SM00343">
    <property type="entry name" value="ZnF_C2HC"/>
    <property type="match status" value="2"/>
</dbReference>
<dbReference type="Proteomes" id="UP000717996">
    <property type="component" value="Unassembled WGS sequence"/>
</dbReference>
<feature type="compositionally biased region" description="Pro residues" evidence="2">
    <location>
        <begin position="455"/>
        <end position="464"/>
    </location>
</feature>
<dbReference type="GO" id="GO:0008270">
    <property type="term" value="F:zinc ion binding"/>
    <property type="evidence" value="ECO:0007669"/>
    <property type="project" value="UniProtKB-KW"/>
</dbReference>
<keyword evidence="1" id="KW-0862">Zinc</keyword>
<organism evidence="4 5">
    <name type="scientific">Rhizopus oryzae</name>
    <name type="common">Mucormycosis agent</name>
    <name type="synonym">Rhizopus arrhizus var. delemar</name>
    <dbReference type="NCBI Taxonomy" id="64495"/>
    <lineage>
        <taxon>Eukaryota</taxon>
        <taxon>Fungi</taxon>
        <taxon>Fungi incertae sedis</taxon>
        <taxon>Mucoromycota</taxon>
        <taxon>Mucoromycotina</taxon>
        <taxon>Mucoromycetes</taxon>
        <taxon>Mucorales</taxon>
        <taxon>Mucorineae</taxon>
        <taxon>Rhizopodaceae</taxon>
        <taxon>Rhizopus</taxon>
    </lineage>
</organism>
<dbReference type="EMBL" id="JAANIT010002150">
    <property type="protein sequence ID" value="KAG1537349.1"/>
    <property type="molecule type" value="Genomic_DNA"/>
</dbReference>
<feature type="domain" description="CCHC-type" evidence="3">
    <location>
        <begin position="282"/>
        <end position="295"/>
    </location>
</feature>
<evidence type="ECO:0000313" key="4">
    <source>
        <dbReference type="EMBL" id="KAG1537349.1"/>
    </source>
</evidence>
<accession>A0A9P6Y1J3</accession>
<evidence type="ECO:0000256" key="2">
    <source>
        <dbReference type="SAM" id="MobiDB-lite"/>
    </source>
</evidence>
<feature type="compositionally biased region" description="Low complexity" evidence="2">
    <location>
        <begin position="399"/>
        <end position="419"/>
    </location>
</feature>
<evidence type="ECO:0000256" key="1">
    <source>
        <dbReference type="PROSITE-ProRule" id="PRU00047"/>
    </source>
</evidence>
<feature type="region of interest" description="Disordered" evidence="2">
    <location>
        <begin position="50"/>
        <end position="69"/>
    </location>
</feature>
<gene>
    <name evidence="4" type="ORF">G6F51_010423</name>
</gene>
<comment type="caution">
    <text evidence="4">The sequence shown here is derived from an EMBL/GenBank/DDBJ whole genome shotgun (WGS) entry which is preliminary data.</text>
</comment>
<sequence length="464" mass="50311">MIGYALCSADPPGSKQLSSNVQGSTVEQPTLTLPSFADLLPKSQVANSSTYASITGRSSRRKSPPRKEYSLFTSDKTPLIFKAGTAAHSVFYSVPKRLQSLQPLLHSKLRELFPVNVGLGLTVKPEPSNIQIELALASATDCERAATTPIVVENHIFKATLAYSSENILHKINLTDITCASDEYLKSRLQSTFERFGIVKDIVLYHDDISREWFTGNGHVYLEIPRNPSIKLEPLEYRISLSDSDTSFLATWARMPDHCRYCKHMGHTKESCDKRPVDPRTCFICNKKGHISYHCDRALDRDRDLPSHKRARQQAPASSVTSRRIATPSRRTRPDAPLNFNFEESYSPAAPAPPASSDEKTGSGLTSQEQSKYSTGAQKDTSTNATKQVSPVATEGSPASKTIDTAASTTKSSTTSATSNIDNDAMDTSEDSSASSNSSSTNPASPGTPGETLGSPPPSTGTEA</sequence>
<evidence type="ECO:0000313" key="5">
    <source>
        <dbReference type="Proteomes" id="UP000717996"/>
    </source>
</evidence>
<feature type="compositionally biased region" description="Polar residues" evidence="2">
    <location>
        <begin position="363"/>
        <end position="391"/>
    </location>
</feature>
<dbReference type="PROSITE" id="PS50158">
    <property type="entry name" value="ZF_CCHC"/>
    <property type="match status" value="1"/>
</dbReference>
<keyword evidence="1" id="KW-0863">Zinc-finger</keyword>
<dbReference type="InterPro" id="IPR036875">
    <property type="entry name" value="Znf_CCHC_sf"/>
</dbReference>
<keyword evidence="1" id="KW-0479">Metal-binding</keyword>
<dbReference type="AlphaFoldDB" id="A0A9P6Y1J3"/>
<proteinExistence type="predicted"/>
<name>A0A9P6Y1J3_RHIOR</name>
<evidence type="ECO:0000259" key="3">
    <source>
        <dbReference type="PROSITE" id="PS50158"/>
    </source>
</evidence>
<protein>
    <recommendedName>
        <fullName evidence="3">CCHC-type domain-containing protein</fullName>
    </recommendedName>
</protein>
<dbReference type="Gene3D" id="4.10.60.10">
    <property type="entry name" value="Zinc finger, CCHC-type"/>
    <property type="match status" value="1"/>
</dbReference>
<reference evidence="4" key="1">
    <citation type="journal article" date="2020" name="Microb. Genom.">
        <title>Genetic diversity of clinical and environmental Mucorales isolates obtained from an investigation of mucormycosis cases among solid organ transplant recipients.</title>
        <authorList>
            <person name="Nguyen M.H."/>
            <person name="Kaul D."/>
            <person name="Muto C."/>
            <person name="Cheng S.J."/>
            <person name="Richter R.A."/>
            <person name="Bruno V.M."/>
            <person name="Liu G."/>
            <person name="Beyhan S."/>
            <person name="Sundermann A.J."/>
            <person name="Mounaud S."/>
            <person name="Pasculle A.W."/>
            <person name="Nierman W.C."/>
            <person name="Driscoll E."/>
            <person name="Cumbie R."/>
            <person name="Clancy C.J."/>
            <person name="Dupont C.L."/>
        </authorList>
    </citation>
    <scope>NUCLEOTIDE SEQUENCE</scope>
    <source>
        <strain evidence="4">GL16</strain>
    </source>
</reference>
<feature type="region of interest" description="Disordered" evidence="2">
    <location>
        <begin position="305"/>
        <end position="464"/>
    </location>
</feature>
<dbReference type="GO" id="GO:0003676">
    <property type="term" value="F:nucleic acid binding"/>
    <property type="evidence" value="ECO:0007669"/>
    <property type="project" value="InterPro"/>
</dbReference>
<dbReference type="SUPFAM" id="SSF57756">
    <property type="entry name" value="Retrovirus zinc finger-like domains"/>
    <property type="match status" value="1"/>
</dbReference>
<feature type="compositionally biased region" description="Polar residues" evidence="2">
    <location>
        <begin position="315"/>
        <end position="324"/>
    </location>
</feature>
<dbReference type="InterPro" id="IPR001878">
    <property type="entry name" value="Znf_CCHC"/>
</dbReference>